<comment type="caution">
    <text evidence="1">The sequence shown here is derived from an EMBL/GenBank/DDBJ whole genome shotgun (WGS) entry which is preliminary data.</text>
</comment>
<name>A0A1Y4T2K4_9FIRM</name>
<dbReference type="RefSeq" id="WP_087357529.1">
    <property type="nucleotide sequence ID" value="NZ_NFLJ01000009.1"/>
</dbReference>
<accession>A0A1Y4T2K4</accession>
<sequence>MGFIESLNKIGVHIPLSQTQLYQDIENHRSFLEKMGLSSKIKTDFDLFSYEIIYRGLLTKNKIENIYEAFLNQHYDLLDYLNYDEKQKMFNNDIADVLKEAPHFVDSQSQVTIYIPYLEPFVNQRYTHDYQMLLLKQHREYIQNFQVNLQTPIDMYGYHIFRTAFTSLQNVYEDQRHICLYFDPLKTIYIFKKDNHELMNKVIIQDEHAHKDAHLEDVKKIADAIENYQYRDCLEILKDLEYISLKNYKKIIKKYK</sequence>
<gene>
    <name evidence="1" type="ORF">B5E75_04145</name>
</gene>
<dbReference type="AlphaFoldDB" id="A0A1Y4T2K4"/>
<reference evidence="1 2" key="1">
    <citation type="journal article" date="2018" name="BMC Genomics">
        <title>Whole genome sequencing and function prediction of 133 gut anaerobes isolated from chicken caecum in pure cultures.</title>
        <authorList>
            <person name="Medvecky M."/>
            <person name="Cejkova D."/>
            <person name="Polansky O."/>
            <person name="Karasova D."/>
            <person name="Kubasova T."/>
            <person name="Cizek A."/>
            <person name="Rychlik I."/>
        </authorList>
    </citation>
    <scope>NUCLEOTIDE SEQUENCE [LARGE SCALE GENOMIC DNA]</scope>
    <source>
        <strain evidence="1 2">An13</strain>
    </source>
</reference>
<organism evidence="1 2">
    <name type="scientific">Massilimicrobiota timonensis</name>
    <dbReference type="NCBI Taxonomy" id="1776392"/>
    <lineage>
        <taxon>Bacteria</taxon>
        <taxon>Bacillati</taxon>
        <taxon>Bacillota</taxon>
        <taxon>Erysipelotrichia</taxon>
        <taxon>Erysipelotrichales</taxon>
        <taxon>Erysipelotrichaceae</taxon>
        <taxon>Massilimicrobiota</taxon>
    </lineage>
</organism>
<keyword evidence="2" id="KW-1185">Reference proteome</keyword>
<dbReference type="OrthoDB" id="1654181at2"/>
<evidence type="ECO:0000313" key="2">
    <source>
        <dbReference type="Proteomes" id="UP000195305"/>
    </source>
</evidence>
<dbReference type="EMBL" id="NFLJ01000009">
    <property type="protein sequence ID" value="OUQ35223.1"/>
    <property type="molecule type" value="Genomic_DNA"/>
</dbReference>
<evidence type="ECO:0000313" key="1">
    <source>
        <dbReference type="EMBL" id="OUQ35223.1"/>
    </source>
</evidence>
<protein>
    <submittedName>
        <fullName evidence="1">Uncharacterized protein</fullName>
    </submittedName>
</protein>
<proteinExistence type="predicted"/>
<dbReference type="Proteomes" id="UP000195305">
    <property type="component" value="Unassembled WGS sequence"/>
</dbReference>